<proteinExistence type="predicted"/>
<evidence type="ECO:0000313" key="2">
    <source>
        <dbReference type="Proteomes" id="UP000619457"/>
    </source>
</evidence>
<evidence type="ECO:0000313" key="1">
    <source>
        <dbReference type="EMBL" id="GGZ38206.1"/>
    </source>
</evidence>
<dbReference type="EMBL" id="BMWX01000007">
    <property type="protein sequence ID" value="GGZ38206.1"/>
    <property type="molecule type" value="Genomic_DNA"/>
</dbReference>
<reference evidence="1" key="2">
    <citation type="submission" date="2020-09" db="EMBL/GenBank/DDBJ databases">
        <authorList>
            <person name="Sun Q."/>
            <person name="Kim S."/>
        </authorList>
    </citation>
    <scope>NUCLEOTIDE SEQUENCE</scope>
    <source>
        <strain evidence="1">KCTC 12368</strain>
    </source>
</reference>
<reference evidence="1" key="1">
    <citation type="journal article" date="2014" name="Int. J. Syst. Evol. Microbiol.">
        <title>Complete genome sequence of Corynebacterium casei LMG S-19264T (=DSM 44701T), isolated from a smear-ripened cheese.</title>
        <authorList>
            <consortium name="US DOE Joint Genome Institute (JGI-PGF)"/>
            <person name="Walter F."/>
            <person name="Albersmeier A."/>
            <person name="Kalinowski J."/>
            <person name="Ruckert C."/>
        </authorList>
    </citation>
    <scope>NUCLEOTIDE SEQUENCE</scope>
    <source>
        <strain evidence="1">KCTC 12368</strain>
    </source>
</reference>
<comment type="caution">
    <text evidence="1">The sequence shown here is derived from an EMBL/GenBank/DDBJ whole genome shotgun (WGS) entry which is preliminary data.</text>
</comment>
<name>A0A918QBT2_9BACT</name>
<dbReference type="PROSITE" id="PS51257">
    <property type="entry name" value="PROKAR_LIPOPROTEIN"/>
    <property type="match status" value="1"/>
</dbReference>
<keyword evidence="2" id="KW-1185">Reference proteome</keyword>
<dbReference type="Proteomes" id="UP000619457">
    <property type="component" value="Unassembled WGS sequence"/>
</dbReference>
<dbReference type="RefSeq" id="WP_157492727.1">
    <property type="nucleotide sequence ID" value="NZ_BMWX01000007.1"/>
</dbReference>
<sequence>MRRYVLRVVLVMGATFFLCSCSLTSVKRAKFLYGSDEATVITPITCSSIEYNLVEVKRKDVKNKAFLNALETEMRKLEPYEKTDLPREVDIRIKLIVDYKNETSDTLCLGGFYGTILNGNLMEDNPKLLDLIKSKIY</sequence>
<protein>
    <submittedName>
        <fullName evidence="1">Uncharacterized protein</fullName>
    </submittedName>
</protein>
<organism evidence="1 2">
    <name type="scientific">Echinicola pacifica</name>
    <dbReference type="NCBI Taxonomy" id="346377"/>
    <lineage>
        <taxon>Bacteria</taxon>
        <taxon>Pseudomonadati</taxon>
        <taxon>Bacteroidota</taxon>
        <taxon>Cytophagia</taxon>
        <taxon>Cytophagales</taxon>
        <taxon>Cyclobacteriaceae</taxon>
        <taxon>Echinicola</taxon>
    </lineage>
</organism>
<accession>A0A918QBT2</accession>
<gene>
    <name evidence="1" type="ORF">GCM10007049_34380</name>
</gene>
<dbReference type="AlphaFoldDB" id="A0A918QBT2"/>